<gene>
    <name evidence="1" type="ORF">D0T12_22245</name>
</gene>
<sequence>MTEHTNPTGQTPLIVPADPVARHRLIIGLRALAVFLEANPAVPVNTCGNDLLVSVRAGDDASSAAVVDQVAALLGVKVADDTDQGGHYTANRDFGGISYRIVHIPDQRRREHHALNSYRPNIVLDTTPHSDDQDAGWAA</sequence>
<dbReference type="EMBL" id="QVNQ01000006">
    <property type="protein sequence ID" value="RFS83733.1"/>
    <property type="molecule type" value="Genomic_DNA"/>
</dbReference>
<dbReference type="Proteomes" id="UP000262882">
    <property type="component" value="Unassembled WGS sequence"/>
</dbReference>
<dbReference type="AlphaFoldDB" id="A0A372GF80"/>
<proteinExistence type="predicted"/>
<accession>A0A372GF80</accession>
<protein>
    <submittedName>
        <fullName evidence="1">Uncharacterized protein</fullName>
    </submittedName>
</protein>
<keyword evidence="2" id="KW-1185">Reference proteome</keyword>
<evidence type="ECO:0000313" key="2">
    <source>
        <dbReference type="Proteomes" id="UP000262882"/>
    </source>
</evidence>
<dbReference type="OrthoDB" id="3530961at2"/>
<comment type="caution">
    <text evidence="1">The sequence shown here is derived from an EMBL/GenBank/DDBJ whole genome shotgun (WGS) entry which is preliminary data.</text>
</comment>
<reference evidence="1 2" key="1">
    <citation type="submission" date="2018-08" db="EMBL/GenBank/DDBJ databases">
        <title>Actinomadura spongicola sp. nov., isolated from marine sponge Leucetta chagosensis.</title>
        <authorList>
            <person name="Li L."/>
            <person name="Lin H.W."/>
        </authorList>
    </citation>
    <scope>NUCLEOTIDE SEQUENCE [LARGE SCALE GENOMIC DNA]</scope>
    <source>
        <strain evidence="1 2">LHW52907</strain>
    </source>
</reference>
<dbReference type="RefSeq" id="WP_117401563.1">
    <property type="nucleotide sequence ID" value="NZ_QVNQ01000006.1"/>
</dbReference>
<organism evidence="1 2">
    <name type="scientific">Actinomadura spongiicola</name>
    <dbReference type="NCBI Taxonomy" id="2303421"/>
    <lineage>
        <taxon>Bacteria</taxon>
        <taxon>Bacillati</taxon>
        <taxon>Actinomycetota</taxon>
        <taxon>Actinomycetes</taxon>
        <taxon>Streptosporangiales</taxon>
        <taxon>Thermomonosporaceae</taxon>
        <taxon>Actinomadura</taxon>
    </lineage>
</organism>
<name>A0A372GF80_9ACTN</name>
<evidence type="ECO:0000313" key="1">
    <source>
        <dbReference type="EMBL" id="RFS83733.1"/>
    </source>
</evidence>